<dbReference type="EMBL" id="FNDJ01000031">
    <property type="protein sequence ID" value="SDL81236.1"/>
    <property type="molecule type" value="Genomic_DNA"/>
</dbReference>
<name>A0A1G9N3T1_9ACTN</name>
<feature type="region of interest" description="Disordered" evidence="1">
    <location>
        <begin position="1"/>
        <end position="23"/>
    </location>
</feature>
<evidence type="ECO:0000313" key="3">
    <source>
        <dbReference type="Proteomes" id="UP000199202"/>
    </source>
</evidence>
<dbReference type="RefSeq" id="WP_090945605.1">
    <property type="nucleotide sequence ID" value="NZ_FNDJ01000031.1"/>
</dbReference>
<proteinExistence type="predicted"/>
<reference evidence="2 3" key="1">
    <citation type="submission" date="2016-10" db="EMBL/GenBank/DDBJ databases">
        <authorList>
            <person name="de Groot N.N."/>
        </authorList>
    </citation>
    <scope>NUCLEOTIDE SEQUENCE [LARGE SCALE GENOMIC DNA]</scope>
    <source>
        <strain evidence="2 3">CGMCC 4.6533</strain>
    </source>
</reference>
<evidence type="ECO:0000313" key="2">
    <source>
        <dbReference type="EMBL" id="SDL81236.1"/>
    </source>
</evidence>
<evidence type="ECO:0000256" key="1">
    <source>
        <dbReference type="SAM" id="MobiDB-lite"/>
    </source>
</evidence>
<organism evidence="2 3">
    <name type="scientific">Nonomuraea jiangxiensis</name>
    <dbReference type="NCBI Taxonomy" id="633440"/>
    <lineage>
        <taxon>Bacteria</taxon>
        <taxon>Bacillati</taxon>
        <taxon>Actinomycetota</taxon>
        <taxon>Actinomycetes</taxon>
        <taxon>Streptosporangiales</taxon>
        <taxon>Streptosporangiaceae</taxon>
        <taxon>Nonomuraea</taxon>
    </lineage>
</organism>
<dbReference type="OrthoDB" id="9965942at2"/>
<gene>
    <name evidence="2" type="ORF">SAMN05421869_13131</name>
</gene>
<dbReference type="AlphaFoldDB" id="A0A1G9N3T1"/>
<feature type="compositionally biased region" description="Basic and acidic residues" evidence="1">
    <location>
        <begin position="1"/>
        <end position="11"/>
    </location>
</feature>
<protein>
    <submittedName>
        <fullName evidence="2">Uncharacterized protein</fullName>
    </submittedName>
</protein>
<dbReference type="Proteomes" id="UP000199202">
    <property type="component" value="Unassembled WGS sequence"/>
</dbReference>
<accession>A0A1G9N3T1</accession>
<keyword evidence="3" id="KW-1185">Reference proteome</keyword>
<sequence>MALTPDHEDRWAGGPGAGQSVEELPERVEARVLMLYGTQAEVVTAHHPADDPVCVPAAALALQLGVDLRSLPGRRFSAAVLDDRVVDAELIS</sequence>